<dbReference type="RefSeq" id="WP_142902859.1">
    <property type="nucleotide sequence ID" value="NZ_ML660088.1"/>
</dbReference>
<dbReference type="PANTHER" id="PTHR40663">
    <property type="match status" value="1"/>
</dbReference>
<reference evidence="3 4" key="1">
    <citation type="submission" date="2019-06" db="EMBL/GenBank/DDBJ databases">
        <title>Whole genome sequence for Cellvibrionaceae sp. R142.</title>
        <authorList>
            <person name="Wang G."/>
        </authorList>
    </citation>
    <scope>NUCLEOTIDE SEQUENCE [LARGE SCALE GENOMIC DNA]</scope>
    <source>
        <strain evidence="3 4">R142</strain>
    </source>
</reference>
<dbReference type="OrthoDB" id="6198211at2"/>
<sequence length="102" mass="11689">MADREKAPPERRETLRQEIVNLLGGRELTIGELSKQMGKSEAELYDHLESLKKYKSLQVIPAQCLKCGYVFESRHRVKKPGKCPQCKSTRIDPPMFSCEPEP</sequence>
<feature type="domain" description="PF0610-like rubredoxin-like zinc beta-ribbon C-terminal" evidence="2">
    <location>
        <begin position="61"/>
        <end position="99"/>
    </location>
</feature>
<dbReference type="InterPro" id="IPR038767">
    <property type="entry name" value="PF0610-like"/>
</dbReference>
<proteinExistence type="predicted"/>
<dbReference type="InterPro" id="IPR049159">
    <property type="entry name" value="PF0610-like_wHTH_N"/>
</dbReference>
<protein>
    <submittedName>
        <fullName evidence="3">ArsR family transcriptional regulator</fullName>
    </submittedName>
</protein>
<dbReference type="Proteomes" id="UP000319732">
    <property type="component" value="Unassembled WGS sequence"/>
</dbReference>
<evidence type="ECO:0000259" key="2">
    <source>
        <dbReference type="Pfam" id="PF23470"/>
    </source>
</evidence>
<dbReference type="InterPro" id="IPR036388">
    <property type="entry name" value="WH-like_DNA-bd_sf"/>
</dbReference>
<dbReference type="EMBL" id="VHSG01000005">
    <property type="protein sequence ID" value="TQV84653.1"/>
    <property type="molecule type" value="Genomic_DNA"/>
</dbReference>
<dbReference type="InterPro" id="IPR036390">
    <property type="entry name" value="WH_DNA-bd_sf"/>
</dbReference>
<dbReference type="Pfam" id="PF23470">
    <property type="entry name" value="Zn_ribbon_PF0610"/>
    <property type="match status" value="1"/>
</dbReference>
<dbReference type="Gene3D" id="1.10.10.10">
    <property type="entry name" value="Winged helix-like DNA-binding domain superfamily/Winged helix DNA-binding domain"/>
    <property type="match status" value="1"/>
</dbReference>
<name>A0A545U5H2_9GAMM</name>
<dbReference type="Pfam" id="PF21476">
    <property type="entry name" value="PF0610-like_N"/>
    <property type="match status" value="1"/>
</dbReference>
<organism evidence="3 4">
    <name type="scientific">Exilibacterium tricleocarpae</name>
    <dbReference type="NCBI Taxonomy" id="2591008"/>
    <lineage>
        <taxon>Bacteria</taxon>
        <taxon>Pseudomonadati</taxon>
        <taxon>Pseudomonadota</taxon>
        <taxon>Gammaproteobacteria</taxon>
        <taxon>Cellvibrionales</taxon>
        <taxon>Cellvibrionaceae</taxon>
        <taxon>Exilibacterium</taxon>
    </lineage>
</organism>
<dbReference type="SUPFAM" id="SSF46785">
    <property type="entry name" value="Winged helix' DNA-binding domain"/>
    <property type="match status" value="1"/>
</dbReference>
<feature type="domain" description="PF0610-like winged HTH N-terminal" evidence="1">
    <location>
        <begin position="14"/>
        <end position="53"/>
    </location>
</feature>
<accession>A0A545U5H2</accession>
<keyword evidence="4" id="KW-1185">Reference proteome</keyword>
<evidence type="ECO:0000259" key="1">
    <source>
        <dbReference type="Pfam" id="PF21476"/>
    </source>
</evidence>
<dbReference type="InterPro" id="IPR057022">
    <property type="entry name" value="PF0610-like_Zn_ribbon_C"/>
</dbReference>
<comment type="caution">
    <text evidence="3">The sequence shown here is derived from an EMBL/GenBank/DDBJ whole genome shotgun (WGS) entry which is preliminary data.</text>
</comment>
<gene>
    <name evidence="3" type="ORF">FKG94_03785</name>
</gene>
<dbReference type="PANTHER" id="PTHR40663:SF2">
    <property type="entry name" value="TRANSCRIPTIONAL REGULATOR"/>
    <property type="match status" value="1"/>
</dbReference>
<dbReference type="AlphaFoldDB" id="A0A545U5H2"/>
<evidence type="ECO:0000313" key="3">
    <source>
        <dbReference type="EMBL" id="TQV84653.1"/>
    </source>
</evidence>
<evidence type="ECO:0000313" key="4">
    <source>
        <dbReference type="Proteomes" id="UP000319732"/>
    </source>
</evidence>